<dbReference type="GeneID" id="19309744"/>
<gene>
    <name evidence="1" type="ORF">GLOTRDRAFT_95669</name>
</gene>
<organism evidence="1 2">
    <name type="scientific">Gloeophyllum trabeum (strain ATCC 11539 / FP-39264 / Madison 617)</name>
    <name type="common">Brown rot fungus</name>
    <dbReference type="NCBI Taxonomy" id="670483"/>
    <lineage>
        <taxon>Eukaryota</taxon>
        <taxon>Fungi</taxon>
        <taxon>Dikarya</taxon>
        <taxon>Basidiomycota</taxon>
        <taxon>Agaricomycotina</taxon>
        <taxon>Agaricomycetes</taxon>
        <taxon>Gloeophyllales</taxon>
        <taxon>Gloeophyllaceae</taxon>
        <taxon>Gloeophyllum</taxon>
    </lineage>
</organism>
<dbReference type="OrthoDB" id="3046856at2759"/>
<dbReference type="RefSeq" id="XP_007869093.1">
    <property type="nucleotide sequence ID" value="XM_007870902.1"/>
</dbReference>
<protein>
    <submittedName>
        <fullName evidence="1">Uncharacterized protein</fullName>
    </submittedName>
</protein>
<evidence type="ECO:0000313" key="1">
    <source>
        <dbReference type="EMBL" id="EPQ52851.1"/>
    </source>
</evidence>
<dbReference type="Proteomes" id="UP000030669">
    <property type="component" value="Unassembled WGS sequence"/>
</dbReference>
<proteinExistence type="predicted"/>
<reference evidence="1 2" key="1">
    <citation type="journal article" date="2012" name="Science">
        <title>The Paleozoic origin of enzymatic lignin decomposition reconstructed from 31 fungal genomes.</title>
        <authorList>
            <person name="Floudas D."/>
            <person name="Binder M."/>
            <person name="Riley R."/>
            <person name="Barry K."/>
            <person name="Blanchette R.A."/>
            <person name="Henrissat B."/>
            <person name="Martinez A.T."/>
            <person name="Otillar R."/>
            <person name="Spatafora J.W."/>
            <person name="Yadav J.S."/>
            <person name="Aerts A."/>
            <person name="Benoit I."/>
            <person name="Boyd A."/>
            <person name="Carlson A."/>
            <person name="Copeland A."/>
            <person name="Coutinho P.M."/>
            <person name="de Vries R.P."/>
            <person name="Ferreira P."/>
            <person name="Findley K."/>
            <person name="Foster B."/>
            <person name="Gaskell J."/>
            <person name="Glotzer D."/>
            <person name="Gorecki P."/>
            <person name="Heitman J."/>
            <person name="Hesse C."/>
            <person name="Hori C."/>
            <person name="Igarashi K."/>
            <person name="Jurgens J.A."/>
            <person name="Kallen N."/>
            <person name="Kersten P."/>
            <person name="Kohler A."/>
            <person name="Kuees U."/>
            <person name="Kumar T.K.A."/>
            <person name="Kuo A."/>
            <person name="LaButti K."/>
            <person name="Larrondo L.F."/>
            <person name="Lindquist E."/>
            <person name="Ling A."/>
            <person name="Lombard V."/>
            <person name="Lucas S."/>
            <person name="Lundell T."/>
            <person name="Martin R."/>
            <person name="McLaughlin D.J."/>
            <person name="Morgenstern I."/>
            <person name="Morin E."/>
            <person name="Murat C."/>
            <person name="Nagy L.G."/>
            <person name="Nolan M."/>
            <person name="Ohm R.A."/>
            <person name="Patyshakuliyeva A."/>
            <person name="Rokas A."/>
            <person name="Ruiz-Duenas F.J."/>
            <person name="Sabat G."/>
            <person name="Salamov A."/>
            <person name="Samejima M."/>
            <person name="Schmutz J."/>
            <person name="Slot J.C."/>
            <person name="St John F."/>
            <person name="Stenlid J."/>
            <person name="Sun H."/>
            <person name="Sun S."/>
            <person name="Syed K."/>
            <person name="Tsang A."/>
            <person name="Wiebenga A."/>
            <person name="Young D."/>
            <person name="Pisabarro A."/>
            <person name="Eastwood D.C."/>
            <person name="Martin F."/>
            <person name="Cullen D."/>
            <person name="Grigoriev I.V."/>
            <person name="Hibbett D.S."/>
        </authorList>
    </citation>
    <scope>NUCLEOTIDE SEQUENCE [LARGE SCALE GENOMIC DNA]</scope>
    <source>
        <strain evidence="1 2">ATCC 11539</strain>
    </source>
</reference>
<dbReference type="KEGG" id="gtr:GLOTRDRAFT_95669"/>
<evidence type="ECO:0000313" key="2">
    <source>
        <dbReference type="Proteomes" id="UP000030669"/>
    </source>
</evidence>
<dbReference type="AlphaFoldDB" id="S7PYX6"/>
<dbReference type="HOGENOM" id="CLU_1917274_0_0_1"/>
<dbReference type="EMBL" id="KB469307">
    <property type="protein sequence ID" value="EPQ52851.1"/>
    <property type="molecule type" value="Genomic_DNA"/>
</dbReference>
<accession>S7PYX6</accession>
<name>S7PYX6_GLOTA</name>
<keyword evidence="2" id="KW-1185">Reference proteome</keyword>
<sequence>MLEDLRRRKEAEKQRKLAEKAEKLAGIVLLLREEDINKLTVSHIEDQLEVHRQLDGNQDMPKKSHLKNKAEKVAALRHVVRHYLAKYPESEGKWLEDMGIGIETDENSDADMYGTDGSDDEDEEITLLHYWR</sequence>